<sequence length="255" mass="28961">MVSRFTLPPDPWPRLVHPSETAHRSGWELDAAERFAARMFDKDQPFPCVFGVDALRRGTLRLSFIGNTDTEAELAATLEEFVLAAPELGKRTSLVAFFEPSPGLHSLDDYSRYFWNLLGGLREADGRPWPVDISQDTEDPHWEFCFAGMPLFIVANTPAHRRRASRHFEYFTITFQPRFVFDDIAATTPQGRNARKIVRGRLREYDAVPPAAQLASFGDPGTREWTQYYLDDDNRPIPSDVKCPLHMASRDGEGS</sequence>
<dbReference type="PANTHER" id="PTHR40045">
    <property type="entry name" value="YCGG FAMILY PROTEIN"/>
    <property type="match status" value="1"/>
</dbReference>
<dbReference type="Pfam" id="PF08892">
    <property type="entry name" value="YqcI_YcgG"/>
    <property type="match status" value="1"/>
</dbReference>
<dbReference type="AlphaFoldDB" id="A0A931DLY9"/>
<keyword evidence="2" id="KW-1185">Reference proteome</keyword>
<protein>
    <submittedName>
        <fullName evidence="1">FPC/CPF motif-containing protein YcgG</fullName>
    </submittedName>
</protein>
<dbReference type="InterPro" id="IPR014988">
    <property type="entry name" value="Uncharacterised_YqcI/YcgG"/>
</dbReference>
<accession>A0A931DLY9</accession>
<organism evidence="1 2">
    <name type="scientific">Actinomadura viridis</name>
    <dbReference type="NCBI Taxonomy" id="58110"/>
    <lineage>
        <taxon>Bacteria</taxon>
        <taxon>Bacillati</taxon>
        <taxon>Actinomycetota</taxon>
        <taxon>Actinomycetes</taxon>
        <taxon>Streptosporangiales</taxon>
        <taxon>Thermomonosporaceae</taxon>
        <taxon>Actinomadura</taxon>
    </lineage>
</organism>
<dbReference type="Proteomes" id="UP000614047">
    <property type="component" value="Unassembled WGS sequence"/>
</dbReference>
<comment type="caution">
    <text evidence="1">The sequence shown here is derived from an EMBL/GenBank/DDBJ whole genome shotgun (WGS) entry which is preliminary data.</text>
</comment>
<gene>
    <name evidence="1" type="ORF">IW256_005217</name>
</gene>
<name>A0A931DLY9_9ACTN</name>
<dbReference type="RefSeq" id="WP_197013467.1">
    <property type="nucleotide sequence ID" value="NZ_BAABES010000001.1"/>
</dbReference>
<reference evidence="1" key="1">
    <citation type="submission" date="2020-11" db="EMBL/GenBank/DDBJ databases">
        <title>Sequencing the genomes of 1000 actinobacteria strains.</title>
        <authorList>
            <person name="Klenk H.-P."/>
        </authorList>
    </citation>
    <scope>NUCLEOTIDE SEQUENCE</scope>
    <source>
        <strain evidence="1">DSM 43175</strain>
    </source>
</reference>
<evidence type="ECO:0000313" key="1">
    <source>
        <dbReference type="EMBL" id="MBG6091104.1"/>
    </source>
</evidence>
<dbReference type="EMBL" id="JADOUA010000001">
    <property type="protein sequence ID" value="MBG6091104.1"/>
    <property type="molecule type" value="Genomic_DNA"/>
</dbReference>
<proteinExistence type="predicted"/>
<evidence type="ECO:0000313" key="2">
    <source>
        <dbReference type="Proteomes" id="UP000614047"/>
    </source>
</evidence>
<dbReference type="PANTHER" id="PTHR40045:SF1">
    <property type="entry name" value="YQCI_YCGG FAMILY PROTEIN"/>
    <property type="match status" value="1"/>
</dbReference>